<protein>
    <submittedName>
        <fullName evidence="2">Uncharacterized protein</fullName>
    </submittedName>
</protein>
<gene>
    <name evidence="2" type="ORF">CEUR00632_LOCUS12941</name>
</gene>
<evidence type="ECO:0000256" key="1">
    <source>
        <dbReference type="SAM" id="MobiDB-lite"/>
    </source>
</evidence>
<proteinExistence type="predicted"/>
<evidence type="ECO:0000313" key="2">
    <source>
        <dbReference type="EMBL" id="CAD8295308.1"/>
    </source>
</evidence>
<sequence>MALLRRLLRPCWTSEAHGCCVDEELQTIVVAAEERADERRRSLTNSASSGRGQSLPCVPQPSCPPLNILSNPHPRPLLRMDARPPSSPFAACTGAAPALELVRRGGSPSWRHKIAAYAALASASTRAVSRAKKISLVWHASSGHAAGDTAQISRDVFSADALLVVGDISGGGRDGSSDGDERASGALLDDVPPALMAGLLQTYGGIDSAVAALKRADSSSSPRGHLVQLATGMVPTNPASRQFGADLNSEPLASCRQLAEQAPRERGPVSGPTSPAQMRQLFSDRLMRRFELSQRQPLQQVLQQQTLCMAILPRPCATVEDNVGSIVADTANAVDISAAAVAPNQPGNECSFSHTNFEHMRNGPLMISKTISCSERLSGSQAMARMQKVVDFYSGGGYNLMEGVVERVRARNVNELDLARGEMEAVLRRMRIDSDCQVVRHVG</sequence>
<feature type="region of interest" description="Disordered" evidence="1">
    <location>
        <begin position="35"/>
        <end position="57"/>
    </location>
</feature>
<organism evidence="2">
    <name type="scientific">Chlamydomonas euryale</name>
    <dbReference type="NCBI Taxonomy" id="1486919"/>
    <lineage>
        <taxon>Eukaryota</taxon>
        <taxon>Viridiplantae</taxon>
        <taxon>Chlorophyta</taxon>
        <taxon>core chlorophytes</taxon>
        <taxon>Chlorophyceae</taxon>
        <taxon>CS clade</taxon>
        <taxon>Chlamydomonadales</taxon>
        <taxon>Chlamydomonadaceae</taxon>
        <taxon>Chlamydomonas</taxon>
    </lineage>
</organism>
<name>A0A7R9VIX0_9CHLO</name>
<accession>A0A7R9VIX0</accession>
<reference evidence="2" key="1">
    <citation type="submission" date="2021-01" db="EMBL/GenBank/DDBJ databases">
        <authorList>
            <person name="Corre E."/>
            <person name="Pelletier E."/>
            <person name="Niang G."/>
            <person name="Scheremetjew M."/>
            <person name="Finn R."/>
            <person name="Kale V."/>
            <person name="Holt S."/>
            <person name="Cochrane G."/>
            <person name="Meng A."/>
            <person name="Brown T."/>
            <person name="Cohen L."/>
        </authorList>
    </citation>
    <scope>NUCLEOTIDE SEQUENCE</scope>
    <source>
        <strain evidence="2">CCMP219</strain>
    </source>
</reference>
<feature type="compositionally biased region" description="Polar residues" evidence="1">
    <location>
        <begin position="43"/>
        <end position="52"/>
    </location>
</feature>
<dbReference type="EMBL" id="HBEC01028102">
    <property type="protein sequence ID" value="CAD8295308.1"/>
    <property type="molecule type" value="Transcribed_RNA"/>
</dbReference>
<dbReference type="AlphaFoldDB" id="A0A7R9VIX0"/>